<evidence type="ECO:0000259" key="2">
    <source>
        <dbReference type="PROSITE" id="PS50048"/>
    </source>
</evidence>
<keyword evidence="4" id="KW-1185">Reference proteome</keyword>
<dbReference type="SMART" id="SM00066">
    <property type="entry name" value="GAL4"/>
    <property type="match status" value="1"/>
</dbReference>
<dbReference type="InterPro" id="IPR001138">
    <property type="entry name" value="Zn2Cys6_DnaBD"/>
</dbReference>
<comment type="caution">
    <text evidence="3">The sequence shown here is derived from an EMBL/GenBank/DDBJ whole genome shotgun (WGS) entry which is preliminary data.</text>
</comment>
<dbReference type="SUPFAM" id="SSF57701">
    <property type="entry name" value="Zn2/Cys6 DNA-binding domain"/>
    <property type="match status" value="1"/>
</dbReference>
<dbReference type="PROSITE" id="PS00463">
    <property type="entry name" value="ZN2_CY6_FUNGAL_1"/>
    <property type="match status" value="1"/>
</dbReference>
<dbReference type="GO" id="GO:0000981">
    <property type="term" value="F:DNA-binding transcription factor activity, RNA polymerase II-specific"/>
    <property type="evidence" value="ECO:0007669"/>
    <property type="project" value="InterPro"/>
</dbReference>
<dbReference type="GO" id="GO:0008270">
    <property type="term" value="F:zinc ion binding"/>
    <property type="evidence" value="ECO:0007669"/>
    <property type="project" value="InterPro"/>
</dbReference>
<dbReference type="PROSITE" id="PS50048">
    <property type="entry name" value="ZN2_CY6_FUNGAL_2"/>
    <property type="match status" value="1"/>
</dbReference>
<dbReference type="EMBL" id="JAGPXD010000001">
    <property type="protein sequence ID" value="KAH7374649.1"/>
    <property type="molecule type" value="Genomic_DNA"/>
</dbReference>
<protein>
    <recommendedName>
        <fullName evidence="2">Zn(2)-C6 fungal-type domain-containing protein</fullName>
    </recommendedName>
</protein>
<dbReference type="Pfam" id="PF00172">
    <property type="entry name" value="Zn_clus"/>
    <property type="match status" value="1"/>
</dbReference>
<feature type="domain" description="Zn(2)-C6 fungal-type" evidence="2">
    <location>
        <begin position="20"/>
        <end position="50"/>
    </location>
</feature>
<name>A0A8K0TLP9_9PEZI</name>
<gene>
    <name evidence="3" type="ORF">B0T11DRAFT_2291</name>
</gene>
<dbReference type="AlphaFoldDB" id="A0A8K0TLP9"/>
<evidence type="ECO:0000313" key="4">
    <source>
        <dbReference type="Proteomes" id="UP000813385"/>
    </source>
</evidence>
<dbReference type="PANTHER" id="PTHR37534:SF46">
    <property type="entry name" value="ZN(II)2CYS6 TRANSCRIPTION FACTOR (EUROFUNG)"/>
    <property type="match status" value="1"/>
</dbReference>
<dbReference type="Proteomes" id="UP000813385">
    <property type="component" value="Unassembled WGS sequence"/>
</dbReference>
<dbReference type="PANTHER" id="PTHR37534">
    <property type="entry name" value="TRANSCRIPTIONAL ACTIVATOR PROTEIN UGA3"/>
    <property type="match status" value="1"/>
</dbReference>
<dbReference type="CDD" id="cd00067">
    <property type="entry name" value="GAL4"/>
    <property type="match status" value="1"/>
</dbReference>
<reference evidence="3" key="1">
    <citation type="journal article" date="2021" name="Nat. Commun.">
        <title>Genetic determinants of endophytism in the Arabidopsis root mycobiome.</title>
        <authorList>
            <person name="Mesny F."/>
            <person name="Miyauchi S."/>
            <person name="Thiergart T."/>
            <person name="Pickel B."/>
            <person name="Atanasova L."/>
            <person name="Karlsson M."/>
            <person name="Huettel B."/>
            <person name="Barry K.W."/>
            <person name="Haridas S."/>
            <person name="Chen C."/>
            <person name="Bauer D."/>
            <person name="Andreopoulos W."/>
            <person name="Pangilinan J."/>
            <person name="LaButti K."/>
            <person name="Riley R."/>
            <person name="Lipzen A."/>
            <person name="Clum A."/>
            <person name="Drula E."/>
            <person name="Henrissat B."/>
            <person name="Kohler A."/>
            <person name="Grigoriev I.V."/>
            <person name="Martin F.M."/>
            <person name="Hacquard S."/>
        </authorList>
    </citation>
    <scope>NUCLEOTIDE SEQUENCE</scope>
    <source>
        <strain evidence="3">MPI-CAGE-AT-0016</strain>
    </source>
</reference>
<evidence type="ECO:0000313" key="3">
    <source>
        <dbReference type="EMBL" id="KAH7374649.1"/>
    </source>
</evidence>
<proteinExistence type="predicted"/>
<dbReference type="OrthoDB" id="187139at2759"/>
<accession>A0A8K0TLP9</accession>
<dbReference type="Gene3D" id="4.10.240.10">
    <property type="entry name" value="Zn(2)-C6 fungal-type DNA-binding domain"/>
    <property type="match status" value="1"/>
</dbReference>
<organism evidence="3 4">
    <name type="scientific">Plectosphaerella cucumerina</name>
    <dbReference type="NCBI Taxonomy" id="40658"/>
    <lineage>
        <taxon>Eukaryota</taxon>
        <taxon>Fungi</taxon>
        <taxon>Dikarya</taxon>
        <taxon>Ascomycota</taxon>
        <taxon>Pezizomycotina</taxon>
        <taxon>Sordariomycetes</taxon>
        <taxon>Hypocreomycetidae</taxon>
        <taxon>Glomerellales</taxon>
        <taxon>Plectosphaerellaceae</taxon>
        <taxon>Plectosphaerella</taxon>
    </lineage>
</organism>
<dbReference type="InterPro" id="IPR036864">
    <property type="entry name" value="Zn2-C6_fun-type_DNA-bd_sf"/>
</dbReference>
<keyword evidence="1" id="KW-0539">Nucleus</keyword>
<sequence>MYGPAPTRRRKTDITRSRGGCVSCRARRKKCDEKRPACSSCVRLGRECQLQPFRLTFRTVTFGPGVEGDAPLDVVDVENDEQHEDSLSEAEASNDFWSPSFSSAIPVGETLFDISAPPIDAIEQQSLAVFTWMAPIFPSQHQGRLDAVPSPSVDNLLSMQVSRKSDQFVFYSSAWETHCAPSLHPALRRLTHFSSMPPPILDAVLALSACRLSRMTPRKKAFDPAATPGLSFRPDPGHRTASCERYGSALLSLAQWADNTDAGGIDVALTGMVLLAHLEAMNGDFGQFESHSNAIERLTASMAGTVADPSTCQLIANWTQARAHNWWRRFHFSTRDFQGSNESMACSPWLFSVLEAANDQRAVVMTLLCECCRLRSAALLARWDESRVTDAEDMAFDLPDTPLPTSPAVDSQRAALDRWHIRLPLSELPIERFMEPPGCTSALEVRPLQFATHQASMNYAYYFVSRLFLCGFTTDAETSQAAATQKANAWGLLLCRIAAGINWDDCLRLNAFIIGFSTLFIPCALHCSDVRVGLWLQDWLEERYTAAALEEGSFPVLQGLLALRAINRERRDGRDVWAVFVNDDDGGAATKYDSYDRQHIRSLWVYGRDNGTGERFSRSMAL</sequence>
<evidence type="ECO:0000256" key="1">
    <source>
        <dbReference type="ARBA" id="ARBA00023242"/>
    </source>
</evidence>